<keyword evidence="2" id="KW-0378">Hydrolase</keyword>
<sequence>MTFKRLSKTGKSLNFLILLIATQWISGQVASANSQILSPRHRVAASPRQSKSITPLQKIETKAGETPTPQELLPKSICPGELPGAIDAIASRPQFSRARWGMSIQTLSNGQTLYTREANRYFIPASNVKLLTTAVALRQLGANYRIRTSIYGSEEVLRVVGRGDPSLTDAQLRDLAQHLKRRGIRQVKQLIVEDGYFQGQLLNPEWEWGDLYAYYGVSVNSLILNQNAIALTLSPQEVGQPLKAVWGEPLAALQWVLENQSVTVASGMQSSAEVNGILGQPVLQIRGQLAVDSKPVTQFLAIRDPGKYFLQHLRIALAAEGITVAQASVTSKAGNGNEAELAFVESPNLSKLIADTNQPSNNLYAEVLLRSLGVSRNSNSPNSAEQGLSVVKDTLTQLGVDASGYVLADGSGLSRHNLVSPEALVQTLKAMSRLPEFNIFRASLPVAGVSGTLRNRFKNTHAQGIVQAKTGTLSGNTALSGYVDVPNYQTVVFSIIVNQSEQSVAPLRQGVDEMVVLLTRLRRC</sequence>
<evidence type="ECO:0000313" key="4">
    <source>
        <dbReference type="EMBL" id="GET44287.1"/>
    </source>
</evidence>
<gene>
    <name evidence="4" type="ORF">MiSe_91130</name>
</gene>
<keyword evidence="5" id="KW-1185">Reference proteome</keyword>
<dbReference type="GO" id="GO:0004185">
    <property type="term" value="F:serine-type carboxypeptidase activity"/>
    <property type="evidence" value="ECO:0007669"/>
    <property type="project" value="InterPro"/>
</dbReference>
<protein>
    <submittedName>
        <fullName evidence="4">D-alanyl-D-alanine carboxypeptidase/D-alanyl-D-alanine-endopeptidase</fullName>
    </submittedName>
</protein>
<proteinExistence type="inferred from homology"/>
<dbReference type="InterPro" id="IPR012338">
    <property type="entry name" value="Beta-lactam/transpept-like"/>
</dbReference>
<dbReference type="EMBL" id="BLAY01000319">
    <property type="protein sequence ID" value="GET44287.1"/>
    <property type="molecule type" value="Genomic_DNA"/>
</dbReference>
<reference evidence="4" key="1">
    <citation type="submission" date="2019-10" db="EMBL/GenBank/DDBJ databases">
        <title>Draft genome sequece of Microseira wollei NIES-4236.</title>
        <authorList>
            <person name="Yamaguchi H."/>
            <person name="Suzuki S."/>
            <person name="Kawachi M."/>
        </authorList>
    </citation>
    <scope>NUCLEOTIDE SEQUENCE</scope>
    <source>
        <strain evidence="4">NIES-4236</strain>
    </source>
</reference>
<dbReference type="Gene3D" id="3.40.710.10">
    <property type="entry name" value="DD-peptidase/beta-lactamase superfamily"/>
    <property type="match status" value="2"/>
</dbReference>
<dbReference type="PRINTS" id="PR00922">
    <property type="entry name" value="DADACBPTASE3"/>
</dbReference>
<feature type="chain" id="PRO_5043719119" evidence="3">
    <location>
        <begin position="27"/>
        <end position="524"/>
    </location>
</feature>
<dbReference type="Pfam" id="PF02113">
    <property type="entry name" value="Peptidase_S13"/>
    <property type="match status" value="1"/>
</dbReference>
<comment type="similarity">
    <text evidence="1">Belongs to the peptidase S13 family.</text>
</comment>
<organism evidence="4 5">
    <name type="scientific">Microseira wollei NIES-4236</name>
    <dbReference type="NCBI Taxonomy" id="2530354"/>
    <lineage>
        <taxon>Bacteria</taxon>
        <taxon>Bacillati</taxon>
        <taxon>Cyanobacteriota</taxon>
        <taxon>Cyanophyceae</taxon>
        <taxon>Oscillatoriophycideae</taxon>
        <taxon>Aerosakkonematales</taxon>
        <taxon>Aerosakkonemataceae</taxon>
        <taxon>Microseira</taxon>
    </lineage>
</organism>
<keyword evidence="4" id="KW-0645">Protease</keyword>
<keyword evidence="4" id="KW-0121">Carboxypeptidase</keyword>
<dbReference type="RefSeq" id="WP_226594005.1">
    <property type="nucleotide sequence ID" value="NZ_BLAY01000319.1"/>
</dbReference>
<dbReference type="SUPFAM" id="SSF56601">
    <property type="entry name" value="beta-lactamase/transpeptidase-like"/>
    <property type="match status" value="1"/>
</dbReference>
<comment type="caution">
    <text evidence="4">The sequence shown here is derived from an EMBL/GenBank/DDBJ whole genome shotgun (WGS) entry which is preliminary data.</text>
</comment>
<dbReference type="AlphaFoldDB" id="A0AAV3XTM7"/>
<name>A0AAV3XTM7_9CYAN</name>
<dbReference type="InterPro" id="IPR000667">
    <property type="entry name" value="Peptidase_S13"/>
</dbReference>
<keyword evidence="3" id="KW-0732">Signal</keyword>
<feature type="signal peptide" evidence="3">
    <location>
        <begin position="1"/>
        <end position="26"/>
    </location>
</feature>
<evidence type="ECO:0000256" key="3">
    <source>
        <dbReference type="SAM" id="SignalP"/>
    </source>
</evidence>
<dbReference type="Proteomes" id="UP001050975">
    <property type="component" value="Unassembled WGS sequence"/>
</dbReference>
<evidence type="ECO:0000313" key="5">
    <source>
        <dbReference type="Proteomes" id="UP001050975"/>
    </source>
</evidence>
<dbReference type="PANTHER" id="PTHR30023">
    <property type="entry name" value="D-ALANYL-D-ALANINE CARBOXYPEPTIDASE"/>
    <property type="match status" value="1"/>
</dbReference>
<dbReference type="NCBIfam" id="TIGR00666">
    <property type="entry name" value="PBP4"/>
    <property type="match status" value="1"/>
</dbReference>
<evidence type="ECO:0000256" key="2">
    <source>
        <dbReference type="ARBA" id="ARBA00022801"/>
    </source>
</evidence>
<dbReference type="GO" id="GO:0006508">
    <property type="term" value="P:proteolysis"/>
    <property type="evidence" value="ECO:0007669"/>
    <property type="project" value="InterPro"/>
</dbReference>
<evidence type="ECO:0000256" key="1">
    <source>
        <dbReference type="ARBA" id="ARBA00006096"/>
    </source>
</evidence>
<dbReference type="PANTHER" id="PTHR30023:SF0">
    <property type="entry name" value="PENICILLIN-SENSITIVE CARBOXYPEPTIDASE A"/>
    <property type="match status" value="1"/>
</dbReference>
<accession>A0AAV3XTM7</accession>
<dbReference type="GO" id="GO:0000270">
    <property type="term" value="P:peptidoglycan metabolic process"/>
    <property type="evidence" value="ECO:0007669"/>
    <property type="project" value="TreeGrafter"/>
</dbReference>